<organism evidence="1 2">
    <name type="scientific">Escherichia coli</name>
    <dbReference type="NCBI Taxonomy" id="562"/>
    <lineage>
        <taxon>Bacteria</taxon>
        <taxon>Pseudomonadati</taxon>
        <taxon>Pseudomonadota</taxon>
        <taxon>Gammaproteobacteria</taxon>
        <taxon>Enterobacterales</taxon>
        <taxon>Enterobacteriaceae</taxon>
        <taxon>Escherichia</taxon>
    </lineage>
</organism>
<accession>A0AAP3A4D3</accession>
<sequence length="88" mass="9667">TLDEKRAREIADYIDSGHGTIPSSIILSAQPEAEVQIVGKGRTMEFSVHPKAFLILDGQHRVYGFSLAKSAVRVPVVIYVGLSRKEES</sequence>
<feature type="non-terminal residue" evidence="1">
    <location>
        <position position="88"/>
    </location>
</feature>
<gene>
    <name evidence="1" type="ORF">OFN31_30960</name>
</gene>
<dbReference type="NCBIfam" id="TIGR03187">
    <property type="entry name" value="DGQHR"/>
    <property type="match status" value="1"/>
</dbReference>
<evidence type="ECO:0000313" key="1">
    <source>
        <dbReference type="EMBL" id="MCV5626054.1"/>
    </source>
</evidence>
<comment type="caution">
    <text evidence="1">The sequence shown here is derived from an EMBL/GenBank/DDBJ whole genome shotgun (WGS) entry which is preliminary data.</text>
</comment>
<evidence type="ECO:0000313" key="2">
    <source>
        <dbReference type="Proteomes" id="UP001208624"/>
    </source>
</evidence>
<dbReference type="Proteomes" id="UP001208624">
    <property type="component" value="Unassembled WGS sequence"/>
</dbReference>
<name>A0AAP3A4D3_ECOLX</name>
<reference evidence="1" key="1">
    <citation type="submission" date="2023-06" db="EMBL/GenBank/DDBJ databases">
        <title>Deciphering the underlying mechanisms mediating the transmission of blaNDM gene from human to animals in China.</title>
        <authorList>
            <person name="Chen K."/>
            <person name="Chen S."/>
        </authorList>
    </citation>
    <scope>NUCLEOTIDE SEQUENCE</scope>
    <source>
        <strain evidence="1">1199</strain>
    </source>
</reference>
<dbReference type="EMBL" id="JAOVKC010001124">
    <property type="protein sequence ID" value="MCV5626054.1"/>
    <property type="molecule type" value="Genomic_DNA"/>
</dbReference>
<dbReference type="InterPro" id="IPR017601">
    <property type="entry name" value="DGQHR-contain_dom"/>
</dbReference>
<dbReference type="AlphaFoldDB" id="A0AAP3A4D3"/>
<protein>
    <submittedName>
        <fullName evidence="1">DGQHR domain-containing protein</fullName>
    </submittedName>
</protein>
<feature type="non-terminal residue" evidence="1">
    <location>
        <position position="1"/>
    </location>
</feature>
<proteinExistence type="predicted"/>